<dbReference type="PANTHER" id="PTHR48475">
    <property type="entry name" value="RIBONUCLEASE H"/>
    <property type="match status" value="1"/>
</dbReference>
<dbReference type="InterPro" id="IPR036397">
    <property type="entry name" value="RNaseH_sf"/>
</dbReference>
<evidence type="ECO:0000313" key="2">
    <source>
        <dbReference type="Proteomes" id="UP001558713"/>
    </source>
</evidence>
<gene>
    <name evidence="1" type="ORF">V5N11_009010</name>
</gene>
<reference evidence="1 2" key="1">
    <citation type="submission" date="2024-04" db="EMBL/GenBank/DDBJ databases">
        <title>Genome assembly C_amara_ONT_v2.</title>
        <authorList>
            <person name="Yant L."/>
            <person name="Moore C."/>
            <person name="Slenker M."/>
        </authorList>
    </citation>
    <scope>NUCLEOTIDE SEQUENCE [LARGE SCALE GENOMIC DNA]</scope>
    <source>
        <tissue evidence="1">Leaf</tissue>
    </source>
</reference>
<dbReference type="InterPro" id="IPR012337">
    <property type="entry name" value="RNaseH-like_sf"/>
</dbReference>
<dbReference type="Gene3D" id="3.30.420.10">
    <property type="entry name" value="Ribonuclease H-like superfamily/Ribonuclease H"/>
    <property type="match status" value="1"/>
</dbReference>
<comment type="caution">
    <text evidence="1">The sequence shown here is derived from an EMBL/GenBank/DDBJ whole genome shotgun (WGS) entry which is preliminary data.</text>
</comment>
<sequence length="96" mass="11136">MSYSTLRYPHGNDQAEITNKTVLSNFKKRLGSYKGRWYEELQPVLWAYQTTPRKANGETSFFLVYGMEPMVPAELNVLGLRRTELPLNESLNSEMM</sequence>
<protein>
    <recommendedName>
        <fullName evidence="3">Integrase catalytic domain-containing protein</fullName>
    </recommendedName>
</protein>
<accession>A0ABD1C7E2</accession>
<keyword evidence="2" id="KW-1185">Reference proteome</keyword>
<dbReference type="PANTHER" id="PTHR48475:SF2">
    <property type="entry name" value="RIBONUCLEASE H"/>
    <property type="match status" value="1"/>
</dbReference>
<evidence type="ECO:0008006" key="3">
    <source>
        <dbReference type="Google" id="ProtNLM"/>
    </source>
</evidence>
<organism evidence="1 2">
    <name type="scientific">Cardamine amara subsp. amara</name>
    <dbReference type="NCBI Taxonomy" id="228776"/>
    <lineage>
        <taxon>Eukaryota</taxon>
        <taxon>Viridiplantae</taxon>
        <taxon>Streptophyta</taxon>
        <taxon>Embryophyta</taxon>
        <taxon>Tracheophyta</taxon>
        <taxon>Spermatophyta</taxon>
        <taxon>Magnoliopsida</taxon>
        <taxon>eudicotyledons</taxon>
        <taxon>Gunneridae</taxon>
        <taxon>Pentapetalae</taxon>
        <taxon>rosids</taxon>
        <taxon>malvids</taxon>
        <taxon>Brassicales</taxon>
        <taxon>Brassicaceae</taxon>
        <taxon>Cardamineae</taxon>
        <taxon>Cardamine</taxon>
    </lineage>
</organism>
<dbReference type="Proteomes" id="UP001558713">
    <property type="component" value="Unassembled WGS sequence"/>
</dbReference>
<evidence type="ECO:0000313" key="1">
    <source>
        <dbReference type="EMBL" id="KAL1225352.1"/>
    </source>
</evidence>
<dbReference type="EMBL" id="JBANAX010000031">
    <property type="protein sequence ID" value="KAL1225352.1"/>
    <property type="molecule type" value="Genomic_DNA"/>
</dbReference>
<name>A0ABD1C7E2_CARAN</name>
<dbReference type="SUPFAM" id="SSF53098">
    <property type="entry name" value="Ribonuclease H-like"/>
    <property type="match status" value="1"/>
</dbReference>
<proteinExistence type="predicted"/>
<dbReference type="AlphaFoldDB" id="A0ABD1C7E2"/>